<organism evidence="4 5">
    <name type="scientific">Streptomyces atriruber</name>
    <dbReference type="NCBI Taxonomy" id="545121"/>
    <lineage>
        <taxon>Bacteria</taxon>
        <taxon>Bacillati</taxon>
        <taxon>Actinomycetota</taxon>
        <taxon>Actinomycetes</taxon>
        <taxon>Kitasatosporales</taxon>
        <taxon>Streptomycetaceae</taxon>
        <taxon>Streptomyces</taxon>
    </lineage>
</organism>
<feature type="domain" description="Methyltransferase" evidence="3">
    <location>
        <begin position="51"/>
        <end position="146"/>
    </location>
</feature>
<accession>A0ABV3BF05</accession>
<keyword evidence="2 4" id="KW-0808">Transferase</keyword>
<dbReference type="Proteomes" id="UP001551176">
    <property type="component" value="Unassembled WGS sequence"/>
</dbReference>
<dbReference type="InterPro" id="IPR041698">
    <property type="entry name" value="Methyltransf_25"/>
</dbReference>
<dbReference type="SUPFAM" id="SSF53335">
    <property type="entry name" value="S-adenosyl-L-methionine-dependent methyltransferases"/>
    <property type="match status" value="1"/>
</dbReference>
<keyword evidence="5" id="KW-1185">Reference proteome</keyword>
<dbReference type="RefSeq" id="WP_359344005.1">
    <property type="nucleotide sequence ID" value="NZ_JBEYXV010000001.1"/>
</dbReference>
<dbReference type="PANTHER" id="PTHR43861">
    <property type="entry name" value="TRANS-ACONITATE 2-METHYLTRANSFERASE-RELATED"/>
    <property type="match status" value="1"/>
</dbReference>
<dbReference type="GO" id="GO:0032259">
    <property type="term" value="P:methylation"/>
    <property type="evidence" value="ECO:0007669"/>
    <property type="project" value="UniProtKB-KW"/>
</dbReference>
<evidence type="ECO:0000313" key="4">
    <source>
        <dbReference type="EMBL" id="MEU6819578.1"/>
    </source>
</evidence>
<evidence type="ECO:0000259" key="3">
    <source>
        <dbReference type="Pfam" id="PF13649"/>
    </source>
</evidence>
<dbReference type="PANTHER" id="PTHR43861:SF1">
    <property type="entry name" value="TRANS-ACONITATE 2-METHYLTRANSFERASE"/>
    <property type="match status" value="1"/>
</dbReference>
<comment type="caution">
    <text evidence="4">The sequence shown here is derived from an EMBL/GenBank/DDBJ whole genome shotgun (WGS) entry which is preliminary data.</text>
</comment>
<dbReference type="InterPro" id="IPR029063">
    <property type="entry name" value="SAM-dependent_MTases_sf"/>
</dbReference>
<keyword evidence="1 4" id="KW-0489">Methyltransferase</keyword>
<evidence type="ECO:0000256" key="1">
    <source>
        <dbReference type="ARBA" id="ARBA00022603"/>
    </source>
</evidence>
<evidence type="ECO:0000256" key="2">
    <source>
        <dbReference type="ARBA" id="ARBA00022679"/>
    </source>
</evidence>
<dbReference type="CDD" id="cd02440">
    <property type="entry name" value="AdoMet_MTases"/>
    <property type="match status" value="1"/>
</dbReference>
<dbReference type="Gene3D" id="3.40.50.150">
    <property type="entry name" value="Vaccinia Virus protein VP39"/>
    <property type="match status" value="1"/>
</dbReference>
<dbReference type="EMBL" id="JBEYXV010000001">
    <property type="protein sequence ID" value="MEU6819578.1"/>
    <property type="molecule type" value="Genomic_DNA"/>
</dbReference>
<protein>
    <submittedName>
        <fullName evidence="4">Class I SAM-dependent methyltransferase</fullName>
        <ecNumber evidence="4">2.1.-.-</ecNumber>
    </submittedName>
</protein>
<dbReference type="EC" id="2.1.-.-" evidence="4"/>
<reference evidence="4 5" key="1">
    <citation type="submission" date="2024-06" db="EMBL/GenBank/DDBJ databases">
        <title>The Natural Products Discovery Center: Release of the First 8490 Sequenced Strains for Exploring Actinobacteria Biosynthetic Diversity.</title>
        <authorList>
            <person name="Kalkreuter E."/>
            <person name="Kautsar S.A."/>
            <person name="Yang D."/>
            <person name="Bader C.D."/>
            <person name="Teijaro C.N."/>
            <person name="Fluegel L."/>
            <person name="Davis C.M."/>
            <person name="Simpson J.R."/>
            <person name="Lauterbach L."/>
            <person name="Steele A.D."/>
            <person name="Gui C."/>
            <person name="Meng S."/>
            <person name="Li G."/>
            <person name="Viehrig K."/>
            <person name="Ye F."/>
            <person name="Su P."/>
            <person name="Kiefer A.F."/>
            <person name="Nichols A."/>
            <person name="Cepeda A.J."/>
            <person name="Yan W."/>
            <person name="Fan B."/>
            <person name="Jiang Y."/>
            <person name="Adhikari A."/>
            <person name="Zheng C.-J."/>
            <person name="Schuster L."/>
            <person name="Cowan T.M."/>
            <person name="Smanski M.J."/>
            <person name="Chevrette M.G."/>
            <person name="De Carvalho L.P.S."/>
            <person name="Shen B."/>
        </authorList>
    </citation>
    <scope>NUCLEOTIDE SEQUENCE [LARGE SCALE GENOMIC DNA]</scope>
    <source>
        <strain evidence="4 5">NPDC046838</strain>
    </source>
</reference>
<dbReference type="Pfam" id="PF13649">
    <property type="entry name" value="Methyltransf_25"/>
    <property type="match status" value="1"/>
</dbReference>
<sequence>MQNVINTEQARAWNGYEGEHWARNQDRWDAVNAGFNTPLLDAASVGGSDRVLDIGCGAGQTTRLAARRASNGHALGLDLSAPMLAQARRAAHREGQDNVSFTQGDAQVHPFDPSTYDVAISRYGVLFFADPVAGFGNIARALRPGGRAAFVCGAYPEDNEWLQAFAALGDLLPIGGFGAPGGPGMFSLADVDRTCEVLTAAGFEDVGATRVETYGTWGRDAADAAAFLLDSGPGRHLTSQVAPEVRDRARERLTEILRPDEADGALRLRSTALLVTAVRGPRTGTADL</sequence>
<name>A0ABV3BF05_9ACTN</name>
<proteinExistence type="predicted"/>
<dbReference type="GO" id="GO:0008168">
    <property type="term" value="F:methyltransferase activity"/>
    <property type="evidence" value="ECO:0007669"/>
    <property type="project" value="UniProtKB-KW"/>
</dbReference>
<gene>
    <name evidence="4" type="ORF">ABZ921_03040</name>
</gene>
<evidence type="ECO:0000313" key="5">
    <source>
        <dbReference type="Proteomes" id="UP001551176"/>
    </source>
</evidence>